<accession>A0A0P1GEN6</accession>
<evidence type="ECO:0000256" key="2">
    <source>
        <dbReference type="ARBA" id="ARBA00023125"/>
    </source>
</evidence>
<gene>
    <name evidence="7" type="primary">nreC_2</name>
    <name evidence="7" type="ORF">TRN7648_02789</name>
</gene>
<reference evidence="7 8" key="1">
    <citation type="submission" date="2015-09" db="EMBL/GenBank/DDBJ databases">
        <authorList>
            <consortium name="Swine Surveillance"/>
        </authorList>
    </citation>
    <scope>NUCLEOTIDE SEQUENCE [LARGE SCALE GENOMIC DNA]</scope>
    <source>
        <strain evidence="7 8">CECT 7648</strain>
    </source>
</reference>
<dbReference type="SUPFAM" id="SSF46894">
    <property type="entry name" value="C-terminal effector domain of the bipartite response regulators"/>
    <property type="match status" value="1"/>
</dbReference>
<dbReference type="SMART" id="SM00421">
    <property type="entry name" value="HTH_LUXR"/>
    <property type="match status" value="1"/>
</dbReference>
<evidence type="ECO:0000313" key="7">
    <source>
        <dbReference type="EMBL" id="CUH80069.1"/>
    </source>
</evidence>
<keyword evidence="3" id="KW-0804">Transcription</keyword>
<dbReference type="EMBL" id="CYSE01000005">
    <property type="protein sequence ID" value="CUH80069.1"/>
    <property type="molecule type" value="Genomic_DNA"/>
</dbReference>
<sequence>MGLVETRTTDDSKTDDAIVCQSVLFVDSNPALSHALALHFDAILAGSCQGVKLNGDSLIETLCDWKPDVLIVDPGQLTLGPEQDLCDFSSNIRRACGDIRLIGYCARMDDVMLRAVIEAGFVGCVGKDNDLEQLDIALRAVCGGAIYIDPTYAQFFHATIGSTPFDDPILSDREREVIVRTARGQQAKHIAHALSISSKTVDTYKSRALQKLGLSSRAELVDHAIAQGWLG</sequence>
<keyword evidence="8" id="KW-1185">Reference proteome</keyword>
<dbReference type="PANTHER" id="PTHR44688">
    <property type="entry name" value="DNA-BINDING TRANSCRIPTIONAL ACTIVATOR DEVR_DOSR"/>
    <property type="match status" value="1"/>
</dbReference>
<keyword evidence="4" id="KW-0597">Phosphoprotein</keyword>
<dbReference type="InterPro" id="IPR001789">
    <property type="entry name" value="Sig_transdc_resp-reg_receiver"/>
</dbReference>
<keyword evidence="1" id="KW-0805">Transcription regulation</keyword>
<organism evidence="7 8">
    <name type="scientific">Tropicibacter naphthalenivorans</name>
    <dbReference type="NCBI Taxonomy" id="441103"/>
    <lineage>
        <taxon>Bacteria</taxon>
        <taxon>Pseudomonadati</taxon>
        <taxon>Pseudomonadota</taxon>
        <taxon>Alphaproteobacteria</taxon>
        <taxon>Rhodobacterales</taxon>
        <taxon>Roseobacteraceae</taxon>
        <taxon>Tropicibacter</taxon>
    </lineage>
</organism>
<evidence type="ECO:0000259" key="6">
    <source>
        <dbReference type="PROSITE" id="PS50110"/>
    </source>
</evidence>
<dbReference type="Proteomes" id="UP000054935">
    <property type="component" value="Unassembled WGS sequence"/>
</dbReference>
<dbReference type="AlphaFoldDB" id="A0A0P1GEN6"/>
<dbReference type="Gene3D" id="3.40.50.2300">
    <property type="match status" value="1"/>
</dbReference>
<dbReference type="PRINTS" id="PR00038">
    <property type="entry name" value="HTHLUXR"/>
</dbReference>
<dbReference type="InterPro" id="IPR000792">
    <property type="entry name" value="Tscrpt_reg_LuxR_C"/>
</dbReference>
<dbReference type="PROSITE" id="PS50043">
    <property type="entry name" value="HTH_LUXR_2"/>
    <property type="match status" value="1"/>
</dbReference>
<evidence type="ECO:0000256" key="3">
    <source>
        <dbReference type="ARBA" id="ARBA00023163"/>
    </source>
</evidence>
<dbReference type="InterPro" id="IPR016032">
    <property type="entry name" value="Sig_transdc_resp-reg_C-effctor"/>
</dbReference>
<dbReference type="GO" id="GO:0003677">
    <property type="term" value="F:DNA binding"/>
    <property type="evidence" value="ECO:0007669"/>
    <property type="project" value="UniProtKB-KW"/>
</dbReference>
<evidence type="ECO:0000313" key="8">
    <source>
        <dbReference type="Proteomes" id="UP000054935"/>
    </source>
</evidence>
<dbReference type="SUPFAM" id="SSF52172">
    <property type="entry name" value="CheY-like"/>
    <property type="match status" value="1"/>
</dbReference>
<feature type="domain" description="Response regulatory" evidence="6">
    <location>
        <begin position="22"/>
        <end position="142"/>
    </location>
</feature>
<feature type="domain" description="HTH luxR-type" evidence="5">
    <location>
        <begin position="163"/>
        <end position="228"/>
    </location>
</feature>
<dbReference type="OrthoDB" id="9814495at2"/>
<dbReference type="GO" id="GO:0006355">
    <property type="term" value="P:regulation of DNA-templated transcription"/>
    <property type="evidence" value="ECO:0007669"/>
    <property type="project" value="InterPro"/>
</dbReference>
<dbReference type="Pfam" id="PF00196">
    <property type="entry name" value="GerE"/>
    <property type="match status" value="1"/>
</dbReference>
<proteinExistence type="predicted"/>
<dbReference type="Gene3D" id="1.10.10.10">
    <property type="entry name" value="Winged helix-like DNA-binding domain superfamily/Winged helix DNA-binding domain"/>
    <property type="match status" value="1"/>
</dbReference>
<keyword evidence="2" id="KW-0238">DNA-binding</keyword>
<dbReference type="RefSeq" id="WP_083499884.1">
    <property type="nucleotide sequence ID" value="NZ_CYSE01000005.1"/>
</dbReference>
<name>A0A0P1GEN6_9RHOB</name>
<dbReference type="PROSITE" id="PS00622">
    <property type="entry name" value="HTH_LUXR_1"/>
    <property type="match status" value="1"/>
</dbReference>
<dbReference type="InterPro" id="IPR036388">
    <property type="entry name" value="WH-like_DNA-bd_sf"/>
</dbReference>
<dbReference type="PROSITE" id="PS50110">
    <property type="entry name" value="RESPONSE_REGULATORY"/>
    <property type="match status" value="1"/>
</dbReference>
<dbReference type="PANTHER" id="PTHR44688:SF16">
    <property type="entry name" value="DNA-BINDING TRANSCRIPTIONAL ACTIVATOR DEVR_DOSR"/>
    <property type="match status" value="1"/>
</dbReference>
<dbReference type="GO" id="GO:0000160">
    <property type="term" value="P:phosphorelay signal transduction system"/>
    <property type="evidence" value="ECO:0007669"/>
    <property type="project" value="InterPro"/>
</dbReference>
<feature type="modified residue" description="4-aspartylphosphate" evidence="4">
    <location>
        <position position="73"/>
    </location>
</feature>
<dbReference type="InterPro" id="IPR011006">
    <property type="entry name" value="CheY-like_superfamily"/>
</dbReference>
<dbReference type="STRING" id="441103.TRN7648_02789"/>
<protein>
    <submittedName>
        <fullName evidence="7">Nitrogen regulation protein C</fullName>
    </submittedName>
</protein>
<evidence type="ECO:0000259" key="5">
    <source>
        <dbReference type="PROSITE" id="PS50043"/>
    </source>
</evidence>
<evidence type="ECO:0000256" key="1">
    <source>
        <dbReference type="ARBA" id="ARBA00023015"/>
    </source>
</evidence>
<dbReference type="CDD" id="cd06170">
    <property type="entry name" value="LuxR_C_like"/>
    <property type="match status" value="1"/>
</dbReference>
<evidence type="ECO:0000256" key="4">
    <source>
        <dbReference type="PROSITE-ProRule" id="PRU00169"/>
    </source>
</evidence>